<dbReference type="Proteomes" id="UP000000862">
    <property type="component" value="Segment"/>
</dbReference>
<sequence length="72" mass="7701">MDALSQYGVSKISISGKQLLSIGSIQKAPTTPGPLGAFSRASTRMVFHVVPFTSIPGYQCPPVVFVFMRAEV</sequence>
<dbReference type="KEGG" id="vg:917922"/>
<proteinExistence type="predicted"/>
<accession>Q84416</accession>
<dbReference type="GeneID" id="917922"/>
<organism evidence="1 2">
    <name type="scientific">Paramecium bursaria Chlorella virus 1</name>
    <name type="common">PBCV-1</name>
    <dbReference type="NCBI Taxonomy" id="10506"/>
    <lineage>
        <taxon>Viruses</taxon>
        <taxon>Varidnaviria</taxon>
        <taxon>Bamfordvirae</taxon>
        <taxon>Nucleocytoviricota</taxon>
        <taxon>Megaviricetes</taxon>
        <taxon>Algavirales</taxon>
        <taxon>Phycodnaviridae</taxon>
        <taxon>Chlorovirus</taxon>
        <taxon>Chlorovirus vanettense</taxon>
    </lineage>
</organism>
<reference evidence="1 2" key="5">
    <citation type="journal article" date="1997" name="Virology">
        <title>Analysis of 74 kb of DNA located at the right end of the 330-kb chlorella virus PBCV-1 genome.</title>
        <authorList>
            <person name="Li Y."/>
            <person name="Lu Z."/>
            <person name="Sun L."/>
            <person name="Ropp S."/>
            <person name="Kutish G.F."/>
            <person name="Rock D.L."/>
            <person name="Van Etten J.L."/>
        </authorList>
    </citation>
    <scope>NUCLEOTIDE SEQUENCE [LARGE SCALE GENOMIC DNA]</scope>
</reference>
<reference evidence="1 2" key="2">
    <citation type="journal article" date="1995" name="Virology">
        <title>Analysis of 43 kb of the Chlorella virus PBCV-1 330-kb genome: map positions 45 to 88.</title>
        <authorList>
            <person name="Li Y."/>
            <person name="Lu Z."/>
            <person name="Burbank D.E."/>
            <person name="Kutish G.F."/>
            <person name="Rock D.L."/>
            <person name="Van Etten J.L."/>
        </authorList>
    </citation>
    <scope>NUCLEOTIDE SEQUENCE [LARGE SCALE GENOMIC DNA]</scope>
</reference>
<evidence type="ECO:0000313" key="2">
    <source>
        <dbReference type="Proteomes" id="UP000000862"/>
    </source>
</evidence>
<reference evidence="1 2" key="7">
    <citation type="journal article" date="2000" name="Virology">
        <title>Characterization of a beta-1,3-glucanase encoded by chlorella virus PBCV-1.</title>
        <authorList>
            <person name="Sun L."/>
            <person name="Gurnon J.R."/>
            <person name="Adams B.J."/>
            <person name="Graves M.V."/>
            <person name="Van Etten J.L."/>
        </authorList>
    </citation>
    <scope>NUCLEOTIDE SEQUENCE [LARGE SCALE GENOMIC DNA]</scope>
</reference>
<reference evidence="1 2" key="4">
    <citation type="journal article" date="1996" name="Virology">
        <title>Analysis of 76 kb of the chlorella virus PBCV-1 330-kb genome: map positions 182 to 258.</title>
        <authorList>
            <person name="Kutish G.F."/>
            <person name="Li Y."/>
            <person name="Lu Z."/>
            <person name="Furuta M."/>
            <person name="Rock D.L."/>
            <person name="Van Etten J.L."/>
        </authorList>
    </citation>
    <scope>NUCLEOTIDE SEQUENCE [LARGE SCALE GENOMIC DNA]</scope>
</reference>
<keyword evidence="2" id="KW-1185">Reference proteome</keyword>
<reference evidence="1 2" key="8">
    <citation type="journal article" date="2010" name="J. Virol.">
        <title>Microarray analysis of Paramecium bursaria chlorella virus 1 transcription.</title>
        <authorList>
            <person name="Yanai-Balser G.M."/>
            <person name="Duncan G.A."/>
            <person name="Eudy J.D."/>
            <person name="Wang D."/>
            <person name="Li X."/>
            <person name="Agarkova I.V."/>
            <person name="Dunigan D.D."/>
            <person name="Van Etten J.L."/>
        </authorList>
    </citation>
    <scope>NUCLEOTIDE SEQUENCE [LARGE SCALE GENOMIC DNA]</scope>
</reference>
<dbReference type="RefSeq" id="NP_048443.1">
    <property type="nucleotide sequence ID" value="NC_000852.5"/>
</dbReference>
<evidence type="ECO:0000313" key="1">
    <source>
        <dbReference type="EMBL" id="AAC96463.1"/>
    </source>
</evidence>
<dbReference type="PIR" id="T17585">
    <property type="entry name" value="T17585"/>
</dbReference>
<protein>
    <submittedName>
        <fullName evidence="1">Uncharacterized protein</fullName>
    </submittedName>
</protein>
<gene>
    <name evidence="1" type="primary">a095R</name>
</gene>
<reference evidence="1 2" key="6">
    <citation type="journal article" date="1999" name="Virology">
        <title>Chlorella virus PBCV-1 encodes a functional homospermidine synthase.</title>
        <authorList>
            <person name="Kaiser A."/>
            <person name="Vollmert M."/>
            <person name="Tholl D."/>
            <person name="Graves M.V."/>
            <person name="Gurnon J.R."/>
            <person name="Xing W."/>
            <person name="Lisec A.D."/>
            <person name="Nickerson K.W."/>
            <person name="Van Etten J.L."/>
        </authorList>
    </citation>
    <scope>NUCLEOTIDE SEQUENCE [LARGE SCALE GENOMIC DNA]</scope>
</reference>
<reference evidence="1 2" key="1">
    <citation type="journal article" date="1995" name="Virology">
        <title>Analysis of 45 kb of DNA located at the left end of the chlorella virus PBCV-1 genome.</title>
        <authorList>
            <person name="Lu Z."/>
            <person name="Li Y."/>
            <person name="Zhang Y."/>
            <person name="Kutish G.F."/>
            <person name="Rock D.L."/>
            <person name="Van Etten J.L."/>
        </authorList>
    </citation>
    <scope>NUCLEOTIDE SEQUENCE [LARGE SCALE GENOMIC DNA]</scope>
</reference>
<dbReference type="EMBL" id="JF411744">
    <property type="protein sequence ID" value="AAC96463.1"/>
    <property type="molecule type" value="Genomic_DNA"/>
</dbReference>
<reference evidence="1 2" key="3">
    <citation type="journal article" date="1996" name="Virology">
        <title>Analysis of 94 kb of the chlorella virus PBCV-1 330-kb genome: map positions 88 to 182.</title>
        <authorList>
            <person name="Lu Z."/>
            <person name="Li Y."/>
            <person name="Que Q."/>
            <person name="Kutish G.F."/>
            <person name="Rock D.L."/>
            <person name="Van Etten J.L."/>
        </authorList>
    </citation>
    <scope>NUCLEOTIDE SEQUENCE [LARGE SCALE GENOMIC DNA]</scope>
</reference>
<organismHost>
    <name type="scientific">Chlorella</name>
    <dbReference type="NCBI Taxonomy" id="3071"/>
</organismHost>
<name>Q84416_PBCV1</name>